<feature type="compositionally biased region" description="Acidic residues" evidence="2">
    <location>
        <begin position="298"/>
        <end position="308"/>
    </location>
</feature>
<evidence type="ECO:0000256" key="3">
    <source>
        <dbReference type="SAM" id="Phobius"/>
    </source>
</evidence>
<dbReference type="PANTHER" id="PTHR24637">
    <property type="entry name" value="COLLAGEN"/>
    <property type="match status" value="1"/>
</dbReference>
<feature type="compositionally biased region" description="Low complexity" evidence="2">
    <location>
        <begin position="235"/>
        <end position="245"/>
    </location>
</feature>
<dbReference type="RefSeq" id="XP_003135605.1">
    <property type="nucleotide sequence ID" value="XM_003135557.1"/>
</dbReference>
<feature type="region of interest" description="Disordered" evidence="2">
    <location>
        <begin position="189"/>
        <end position="349"/>
    </location>
</feature>
<protein>
    <submittedName>
        <fullName evidence="7">Col_cuticle_N domain-containing protein</fullName>
    </submittedName>
</protein>
<dbReference type="InterPro" id="IPR002486">
    <property type="entry name" value="Col_cuticle_N"/>
</dbReference>
<dbReference type="OrthoDB" id="5983381at2759"/>
<feature type="compositionally biased region" description="Polar residues" evidence="2">
    <location>
        <begin position="71"/>
        <end position="85"/>
    </location>
</feature>
<dbReference type="OMA" id="NCQADNS"/>
<keyword evidence="1" id="KW-0677">Repeat</keyword>
<dbReference type="Pfam" id="PF01484">
    <property type="entry name" value="Col_cuticle_N"/>
    <property type="match status" value="1"/>
</dbReference>
<feature type="transmembrane region" description="Helical" evidence="3">
    <location>
        <begin position="7"/>
        <end position="30"/>
    </location>
</feature>
<keyword evidence="6" id="KW-1185">Reference proteome</keyword>
<organism evidence="6 7">
    <name type="scientific">Loa loa</name>
    <name type="common">Eye worm</name>
    <name type="synonym">Filaria loa</name>
    <dbReference type="NCBI Taxonomy" id="7209"/>
    <lineage>
        <taxon>Eukaryota</taxon>
        <taxon>Metazoa</taxon>
        <taxon>Ecdysozoa</taxon>
        <taxon>Nematoda</taxon>
        <taxon>Chromadorea</taxon>
        <taxon>Rhabditida</taxon>
        <taxon>Spirurina</taxon>
        <taxon>Spiruromorpha</taxon>
        <taxon>Filarioidea</taxon>
        <taxon>Onchocercidae</taxon>
        <taxon>Loa</taxon>
    </lineage>
</organism>
<dbReference type="AlphaFoldDB" id="A0A1I7VUA3"/>
<feature type="domain" description="Nematode cuticle collagen N-terminal" evidence="4">
    <location>
        <begin position="8"/>
        <end position="58"/>
    </location>
</feature>
<dbReference type="EMBL" id="JH712069">
    <property type="protein sequence ID" value="EFO28472.1"/>
    <property type="molecule type" value="Genomic_DNA"/>
</dbReference>
<proteinExistence type="predicted"/>
<dbReference type="CTD" id="9937372"/>
<dbReference type="PANTHER" id="PTHR24637:SF328">
    <property type="entry name" value="NEMATODE CUTICLE COLLAGEN N-TERMINAL DOMAIN-CONTAINING PROTEIN"/>
    <property type="match status" value="1"/>
</dbReference>
<evidence type="ECO:0000256" key="2">
    <source>
        <dbReference type="SAM" id="MobiDB-lite"/>
    </source>
</evidence>
<reference evidence="5 6" key="1">
    <citation type="submission" date="2012-04" db="EMBL/GenBank/DDBJ databases">
        <title>The Genome Sequence of Loa loa.</title>
        <authorList>
            <consortium name="The Broad Institute Genome Sequencing Platform"/>
            <consortium name="Broad Institute Genome Sequencing Center for Infectious Disease"/>
            <person name="Nutman T.B."/>
            <person name="Fink D.L."/>
            <person name="Russ C."/>
            <person name="Young S."/>
            <person name="Zeng Q."/>
            <person name="Gargeya S."/>
            <person name="Alvarado L."/>
            <person name="Berlin A."/>
            <person name="Chapman S.B."/>
            <person name="Chen Z."/>
            <person name="Freedman E."/>
            <person name="Gellesch M."/>
            <person name="Goldberg J."/>
            <person name="Griggs A."/>
            <person name="Gujja S."/>
            <person name="Heilman E.R."/>
            <person name="Heiman D."/>
            <person name="Howarth C."/>
            <person name="Mehta T."/>
            <person name="Neiman D."/>
            <person name="Pearson M."/>
            <person name="Roberts A."/>
            <person name="Saif S."/>
            <person name="Shea T."/>
            <person name="Shenoy N."/>
            <person name="Sisk P."/>
            <person name="Stolte C."/>
            <person name="Sykes S."/>
            <person name="White J."/>
            <person name="Yandava C."/>
            <person name="Haas B."/>
            <person name="Henn M.R."/>
            <person name="Nusbaum C."/>
            <person name="Birren B."/>
        </authorList>
    </citation>
    <scope>NUCLEOTIDE SEQUENCE [LARGE SCALE GENOMIC DNA]</scope>
</reference>
<evidence type="ECO:0000256" key="1">
    <source>
        <dbReference type="ARBA" id="ARBA00022737"/>
    </source>
</evidence>
<keyword evidence="3" id="KW-1133">Transmembrane helix</keyword>
<reference evidence="7" key="2">
    <citation type="submission" date="2016-11" db="UniProtKB">
        <authorList>
            <consortium name="WormBaseParasite"/>
        </authorList>
    </citation>
    <scope>IDENTIFICATION</scope>
</reference>
<dbReference type="InterPro" id="IPR008160">
    <property type="entry name" value="Collagen"/>
</dbReference>
<dbReference type="InParanoid" id="A0A1I7VUA3"/>
<keyword evidence="3" id="KW-0472">Membrane</keyword>
<feature type="compositionally biased region" description="Pro residues" evidence="2">
    <location>
        <begin position="189"/>
        <end position="199"/>
    </location>
</feature>
<evidence type="ECO:0000313" key="6">
    <source>
        <dbReference type="Proteomes" id="UP000095285"/>
    </source>
</evidence>
<dbReference type="GeneID" id="9937372"/>
<evidence type="ECO:0000313" key="7">
    <source>
        <dbReference type="WBParaSite" id="EN70_6342"/>
    </source>
</evidence>
<evidence type="ECO:0000313" key="5">
    <source>
        <dbReference type="EMBL" id="EFO28472.1"/>
    </source>
</evidence>
<dbReference type="Pfam" id="PF01391">
    <property type="entry name" value="Collagen"/>
    <property type="match status" value="2"/>
</dbReference>
<feature type="region of interest" description="Disordered" evidence="2">
    <location>
        <begin position="131"/>
        <end position="157"/>
    </location>
</feature>
<sequence length="349" mass="36585">MSKTKNILIGTCGIGAAAMFCLIIAIVHIINEIQTIEKELDVEIEAFKVKANDLWRDMMSMNISYRQRRQYPSGNSLDVTGQSSKEGSELTERPNEYFRASDSYGNEAPFKGAEVYTEESGVVDKSISRGENVDKKNLCPAGPPGPPGPDGMDGLDGIDGMDAPHGADMDDVRGQLQYYERCFYCPPGPIGQPGPPGRPGPRGMRGSRGRTGANGRDGQPGHPGQMGADGPPGPVGEEGPQGELGIDSEQIVGVPGPKGAPGPIGPPGEVGDVGKPGQPGPEGPPGERGPAGEKGDDGEQGDQGDPGEEGMPGSDAEYCPCPSRSRTVNNQPNQSGKINQGYSSPREYK</sequence>
<evidence type="ECO:0000259" key="4">
    <source>
        <dbReference type="SMART" id="SM01088"/>
    </source>
</evidence>
<dbReference type="GO" id="GO:0042302">
    <property type="term" value="F:structural constituent of cuticle"/>
    <property type="evidence" value="ECO:0007669"/>
    <property type="project" value="InterPro"/>
</dbReference>
<feature type="compositionally biased region" description="Polar residues" evidence="2">
    <location>
        <begin position="324"/>
        <end position="343"/>
    </location>
</feature>
<name>A0A1I7VUA3_LOALO</name>
<feature type="region of interest" description="Disordered" evidence="2">
    <location>
        <begin position="71"/>
        <end position="93"/>
    </location>
</feature>
<dbReference type="eggNOG" id="KOG3544">
    <property type="taxonomic scope" value="Eukaryota"/>
</dbReference>
<accession>A0A1S0UEB3</accession>
<accession>A0A1I7VUA3</accession>
<dbReference type="STRING" id="7209.A0A1I7VUA3"/>
<gene>
    <name evidence="5 7" type="ORF">LOAG_00016</name>
</gene>
<dbReference type="SMART" id="SM01088">
    <property type="entry name" value="Col_cuticle_N"/>
    <property type="match status" value="1"/>
</dbReference>
<dbReference type="Proteomes" id="UP000095285">
    <property type="component" value="Unassembled WGS sequence"/>
</dbReference>
<feature type="compositionally biased region" description="Low complexity" evidence="2">
    <location>
        <begin position="267"/>
        <end position="276"/>
    </location>
</feature>
<keyword evidence="3" id="KW-0812">Transmembrane</keyword>
<dbReference type="WBParaSite" id="EN70_6342">
    <property type="protein sequence ID" value="EN70_6342"/>
    <property type="gene ID" value="EN70_6342"/>
</dbReference>
<dbReference type="KEGG" id="loa:LOAG_00016"/>